<feature type="region of interest" description="Disordered" evidence="8">
    <location>
        <begin position="1"/>
        <end position="43"/>
    </location>
</feature>
<evidence type="ECO:0000256" key="8">
    <source>
        <dbReference type="SAM" id="MobiDB-lite"/>
    </source>
</evidence>
<dbReference type="EMBL" id="BTGU01000018">
    <property type="protein sequence ID" value="GMN44483.1"/>
    <property type="molecule type" value="Genomic_DNA"/>
</dbReference>
<proteinExistence type="predicted"/>
<evidence type="ECO:0000256" key="1">
    <source>
        <dbReference type="ARBA" id="ARBA00000822"/>
    </source>
</evidence>
<name>A0AA88D356_FICCA</name>
<gene>
    <name evidence="10" type="ORF">TIFTF001_013680</name>
</gene>
<dbReference type="SUPFAM" id="SSF51445">
    <property type="entry name" value="(Trans)glycosidases"/>
    <property type="match status" value="1"/>
</dbReference>
<sequence>MIAGNLFTDDGENSWHAARRRQSHGVGGGSAVQKERQIQRSKHRRTYKGTLFQTCATGKYSYVNIAFLNKFGNGRIPEINLAGHCNPQSINGCSILSDGISYCQSHGIKVMLSIGGGIGSYSLASAADAKT</sequence>
<evidence type="ECO:0000259" key="9">
    <source>
        <dbReference type="PROSITE" id="PS51910"/>
    </source>
</evidence>
<evidence type="ECO:0000256" key="7">
    <source>
        <dbReference type="ARBA" id="ARBA00023326"/>
    </source>
</evidence>
<dbReference type="EC" id="3.2.1.14" evidence="2"/>
<dbReference type="Gene3D" id="3.20.20.80">
    <property type="entry name" value="Glycosidases"/>
    <property type="match status" value="1"/>
</dbReference>
<keyword evidence="5" id="KW-0119">Carbohydrate metabolism</keyword>
<accession>A0AA88D356</accession>
<dbReference type="InterPro" id="IPR001223">
    <property type="entry name" value="Glyco_hydro18_cat"/>
</dbReference>
<dbReference type="GO" id="GO:0008843">
    <property type="term" value="F:endochitinase activity"/>
    <property type="evidence" value="ECO:0007669"/>
    <property type="project" value="UniProtKB-EC"/>
</dbReference>
<organism evidence="10 11">
    <name type="scientific">Ficus carica</name>
    <name type="common">Common fig</name>
    <dbReference type="NCBI Taxonomy" id="3494"/>
    <lineage>
        <taxon>Eukaryota</taxon>
        <taxon>Viridiplantae</taxon>
        <taxon>Streptophyta</taxon>
        <taxon>Embryophyta</taxon>
        <taxon>Tracheophyta</taxon>
        <taxon>Spermatophyta</taxon>
        <taxon>Magnoliopsida</taxon>
        <taxon>eudicotyledons</taxon>
        <taxon>Gunneridae</taxon>
        <taxon>Pentapetalae</taxon>
        <taxon>rosids</taxon>
        <taxon>fabids</taxon>
        <taxon>Rosales</taxon>
        <taxon>Moraceae</taxon>
        <taxon>Ficeae</taxon>
        <taxon>Ficus</taxon>
    </lineage>
</organism>
<comment type="catalytic activity">
    <reaction evidence="1">
        <text>Random endo-hydrolysis of N-acetyl-beta-D-glucosaminide (1-&gt;4)-beta-linkages in chitin and chitodextrins.</text>
        <dbReference type="EC" id="3.2.1.14"/>
    </reaction>
</comment>
<evidence type="ECO:0000256" key="3">
    <source>
        <dbReference type="ARBA" id="ARBA00022801"/>
    </source>
</evidence>
<keyword evidence="3" id="KW-0378">Hydrolase</keyword>
<dbReference type="GO" id="GO:0000272">
    <property type="term" value="P:polysaccharide catabolic process"/>
    <property type="evidence" value="ECO:0007669"/>
    <property type="project" value="UniProtKB-KW"/>
</dbReference>
<comment type="caution">
    <text evidence="10">The sequence shown here is derived from an EMBL/GenBank/DDBJ whole genome shotgun (WGS) entry which is preliminary data.</text>
</comment>
<dbReference type="PANTHER" id="PTHR45708:SF21">
    <property type="entry name" value="ACIDIC ENDOCHITINASE"/>
    <property type="match status" value="1"/>
</dbReference>
<keyword evidence="7" id="KW-0624">Polysaccharide degradation</keyword>
<dbReference type="PANTHER" id="PTHR45708">
    <property type="entry name" value="ENDOCHITINASE"/>
    <property type="match status" value="1"/>
</dbReference>
<evidence type="ECO:0000256" key="4">
    <source>
        <dbReference type="ARBA" id="ARBA00023024"/>
    </source>
</evidence>
<keyword evidence="6" id="KW-0326">Glycosidase</keyword>
<evidence type="ECO:0000313" key="11">
    <source>
        <dbReference type="Proteomes" id="UP001187192"/>
    </source>
</evidence>
<evidence type="ECO:0000256" key="2">
    <source>
        <dbReference type="ARBA" id="ARBA00012729"/>
    </source>
</evidence>
<protein>
    <recommendedName>
        <fullName evidence="2">chitinase</fullName>
        <ecNumber evidence="2">3.2.1.14</ecNumber>
    </recommendedName>
</protein>
<dbReference type="Proteomes" id="UP001187192">
    <property type="component" value="Unassembled WGS sequence"/>
</dbReference>
<dbReference type="GO" id="GO:0005576">
    <property type="term" value="C:extracellular region"/>
    <property type="evidence" value="ECO:0007669"/>
    <property type="project" value="TreeGrafter"/>
</dbReference>
<dbReference type="AlphaFoldDB" id="A0AA88D356"/>
<dbReference type="PROSITE" id="PS51910">
    <property type="entry name" value="GH18_2"/>
    <property type="match status" value="1"/>
</dbReference>
<dbReference type="InterPro" id="IPR017853">
    <property type="entry name" value="GH"/>
</dbReference>
<evidence type="ECO:0000256" key="5">
    <source>
        <dbReference type="ARBA" id="ARBA00023277"/>
    </source>
</evidence>
<feature type="domain" description="GH18" evidence="9">
    <location>
        <begin position="28"/>
        <end position="131"/>
    </location>
</feature>
<dbReference type="InterPro" id="IPR050542">
    <property type="entry name" value="Glycosyl_Hydrlase18_Chitinase"/>
</dbReference>
<evidence type="ECO:0000313" key="10">
    <source>
        <dbReference type="EMBL" id="GMN44483.1"/>
    </source>
</evidence>
<keyword evidence="4" id="KW-0146">Chitin degradation</keyword>
<keyword evidence="11" id="KW-1185">Reference proteome</keyword>
<dbReference type="GO" id="GO:0006032">
    <property type="term" value="P:chitin catabolic process"/>
    <property type="evidence" value="ECO:0007669"/>
    <property type="project" value="UniProtKB-KW"/>
</dbReference>
<reference evidence="10" key="1">
    <citation type="submission" date="2023-07" db="EMBL/GenBank/DDBJ databases">
        <title>draft genome sequence of fig (Ficus carica).</title>
        <authorList>
            <person name="Takahashi T."/>
            <person name="Nishimura K."/>
        </authorList>
    </citation>
    <scope>NUCLEOTIDE SEQUENCE</scope>
</reference>
<evidence type="ECO:0000256" key="6">
    <source>
        <dbReference type="ARBA" id="ARBA00023295"/>
    </source>
</evidence>